<keyword evidence="3" id="KW-1185">Reference proteome</keyword>
<evidence type="ECO:0000313" key="4">
    <source>
        <dbReference type="Proteomes" id="UP001159659"/>
    </source>
</evidence>
<dbReference type="EMBL" id="CAKLBC010000399">
    <property type="protein sequence ID" value="CAH0486215.1"/>
    <property type="molecule type" value="Genomic_DNA"/>
</dbReference>
<organism evidence="2 4">
    <name type="scientific">Peronospora farinosa</name>
    <dbReference type="NCBI Taxonomy" id="134698"/>
    <lineage>
        <taxon>Eukaryota</taxon>
        <taxon>Sar</taxon>
        <taxon>Stramenopiles</taxon>
        <taxon>Oomycota</taxon>
        <taxon>Peronosporomycetes</taxon>
        <taxon>Peronosporales</taxon>
        <taxon>Peronosporaceae</taxon>
        <taxon>Peronospora</taxon>
    </lineage>
</organism>
<gene>
    <name evidence="1" type="ORF">PFR001_LOCUS1863</name>
    <name evidence="2" type="ORF">PFR002_LOCUS4310</name>
</gene>
<dbReference type="EMBL" id="CANTFK010000663">
    <property type="protein sequence ID" value="CAI5721852.1"/>
    <property type="molecule type" value="Genomic_DNA"/>
</dbReference>
<accession>A0AAV0TJV6</accession>
<evidence type="ECO:0000313" key="2">
    <source>
        <dbReference type="EMBL" id="CAI5721852.1"/>
    </source>
</evidence>
<proteinExistence type="predicted"/>
<name>A0AAV0TJV6_9STRA</name>
<reference evidence="1 3" key="1">
    <citation type="submission" date="2021-11" db="EMBL/GenBank/DDBJ databases">
        <authorList>
            <person name="Islam A."/>
            <person name="Islam S."/>
            <person name="Flora M.S."/>
            <person name="Rahman M."/>
            <person name="Ziaur R.M."/>
            <person name="Epstein J.H."/>
            <person name="Hassan M."/>
            <person name="Klassen M."/>
            <person name="Woodard K."/>
            <person name="Webb A."/>
            <person name="Webby R.J."/>
            <person name="El Zowalaty M.E."/>
        </authorList>
    </citation>
    <scope>NUCLEOTIDE SEQUENCE [LARGE SCALE GENOMIC DNA]</scope>
    <source>
        <strain evidence="1">Pf1</strain>
    </source>
</reference>
<dbReference type="GO" id="GO:0003676">
    <property type="term" value="F:nucleic acid binding"/>
    <property type="evidence" value="ECO:0007669"/>
    <property type="project" value="InterPro"/>
</dbReference>
<evidence type="ECO:0000313" key="1">
    <source>
        <dbReference type="EMBL" id="CAH0486215.1"/>
    </source>
</evidence>
<reference evidence="2" key="2">
    <citation type="submission" date="2022-12" db="EMBL/GenBank/DDBJ databases">
        <authorList>
            <person name="Webb A."/>
        </authorList>
    </citation>
    <scope>NUCLEOTIDE SEQUENCE</scope>
    <source>
        <strain evidence="2">Pf2</strain>
    </source>
</reference>
<evidence type="ECO:0008006" key="5">
    <source>
        <dbReference type="Google" id="ProtNLM"/>
    </source>
</evidence>
<evidence type="ECO:0000313" key="3">
    <source>
        <dbReference type="Proteomes" id="UP001157938"/>
    </source>
</evidence>
<sequence>MSTADHPQTDGQTERANRVVADVLRTVATPKEWSKQCHSWSSLSITLFTPVRVKHRFTLTDCVILERQSRFYAARVLVGKGPSLRSVRMPKRAKVALVTLLV</sequence>
<comment type="caution">
    <text evidence="2">The sequence shown here is derived from an EMBL/GenBank/DDBJ whole genome shotgun (WGS) entry which is preliminary data.</text>
</comment>
<dbReference type="Proteomes" id="UP001157938">
    <property type="component" value="Unassembled WGS sequence"/>
</dbReference>
<dbReference type="AlphaFoldDB" id="A0AAV0TJV6"/>
<protein>
    <recommendedName>
        <fullName evidence="5">Pol protein</fullName>
    </recommendedName>
</protein>
<dbReference type="InterPro" id="IPR036397">
    <property type="entry name" value="RNaseH_sf"/>
</dbReference>
<dbReference type="Gene3D" id="3.30.420.10">
    <property type="entry name" value="Ribonuclease H-like superfamily/Ribonuclease H"/>
    <property type="match status" value="1"/>
</dbReference>
<dbReference type="Proteomes" id="UP001159659">
    <property type="component" value="Unassembled WGS sequence"/>
</dbReference>